<evidence type="ECO:0000313" key="1">
    <source>
        <dbReference type="EMBL" id="KAK3762731.1"/>
    </source>
</evidence>
<keyword evidence="2" id="KW-1185">Reference proteome</keyword>
<evidence type="ECO:0000313" key="2">
    <source>
        <dbReference type="Proteomes" id="UP001283361"/>
    </source>
</evidence>
<proteinExistence type="predicted"/>
<protein>
    <submittedName>
        <fullName evidence="1">Uncharacterized protein</fullName>
    </submittedName>
</protein>
<dbReference type="Proteomes" id="UP001283361">
    <property type="component" value="Unassembled WGS sequence"/>
</dbReference>
<comment type="caution">
    <text evidence="1">The sequence shown here is derived from an EMBL/GenBank/DDBJ whole genome shotgun (WGS) entry which is preliminary data.</text>
</comment>
<reference evidence="1" key="1">
    <citation type="journal article" date="2023" name="G3 (Bethesda)">
        <title>A reference genome for the long-term kleptoplast-retaining sea slug Elysia crispata morphotype clarki.</title>
        <authorList>
            <person name="Eastman K.E."/>
            <person name="Pendleton A.L."/>
            <person name="Shaikh M.A."/>
            <person name="Suttiyut T."/>
            <person name="Ogas R."/>
            <person name="Tomko P."/>
            <person name="Gavelis G."/>
            <person name="Widhalm J.R."/>
            <person name="Wisecaver J.H."/>
        </authorList>
    </citation>
    <scope>NUCLEOTIDE SEQUENCE</scope>
    <source>
        <strain evidence="1">ECLA1</strain>
    </source>
</reference>
<organism evidence="1 2">
    <name type="scientific">Elysia crispata</name>
    <name type="common">lettuce slug</name>
    <dbReference type="NCBI Taxonomy" id="231223"/>
    <lineage>
        <taxon>Eukaryota</taxon>
        <taxon>Metazoa</taxon>
        <taxon>Spiralia</taxon>
        <taxon>Lophotrochozoa</taxon>
        <taxon>Mollusca</taxon>
        <taxon>Gastropoda</taxon>
        <taxon>Heterobranchia</taxon>
        <taxon>Euthyneura</taxon>
        <taxon>Panpulmonata</taxon>
        <taxon>Sacoglossa</taxon>
        <taxon>Placobranchoidea</taxon>
        <taxon>Plakobranchidae</taxon>
        <taxon>Elysia</taxon>
    </lineage>
</organism>
<sequence length="142" mass="16755">MLAIWIREITGHHDVCHMEKRHHDVGHKDKKAYWTLRCWPYGRDRIQKTIMLAMWKRENTGHHHVRSRDNILLLTTSLGVHFYMPQILEMANKDGIIKEDTNLRNAMESENEYGLNLISKRDFGNGEGGGFGQKNNVQWIFR</sequence>
<accession>A0AAE0Z620</accession>
<dbReference type="AlphaFoldDB" id="A0AAE0Z620"/>
<gene>
    <name evidence="1" type="ORF">RRG08_043808</name>
</gene>
<dbReference type="EMBL" id="JAWDGP010004660">
    <property type="protein sequence ID" value="KAK3762731.1"/>
    <property type="molecule type" value="Genomic_DNA"/>
</dbReference>
<name>A0AAE0Z620_9GAST</name>